<keyword evidence="2" id="KW-1185">Reference proteome</keyword>
<proteinExistence type="predicted"/>
<gene>
    <name evidence="1" type="ORF">EDD18DRAFT_1330467</name>
</gene>
<comment type="caution">
    <text evidence="1">The sequence shown here is derived from an EMBL/GenBank/DDBJ whole genome shotgun (WGS) entry which is preliminary data.</text>
</comment>
<dbReference type="AlphaFoldDB" id="A0AA39Q9S8"/>
<dbReference type="EMBL" id="JAUEPU010000011">
    <property type="protein sequence ID" value="KAK0498170.1"/>
    <property type="molecule type" value="Genomic_DNA"/>
</dbReference>
<accession>A0AA39Q9S8</accession>
<name>A0AA39Q9S8_9AGAR</name>
<dbReference type="Proteomes" id="UP001175228">
    <property type="component" value="Unassembled WGS sequence"/>
</dbReference>
<reference evidence="1" key="1">
    <citation type="submission" date="2023-06" db="EMBL/GenBank/DDBJ databases">
        <authorList>
            <consortium name="Lawrence Berkeley National Laboratory"/>
            <person name="Ahrendt S."/>
            <person name="Sahu N."/>
            <person name="Indic B."/>
            <person name="Wong-Bajracharya J."/>
            <person name="Merenyi Z."/>
            <person name="Ke H.-M."/>
            <person name="Monk M."/>
            <person name="Kocsube S."/>
            <person name="Drula E."/>
            <person name="Lipzen A."/>
            <person name="Balint B."/>
            <person name="Henrissat B."/>
            <person name="Andreopoulos B."/>
            <person name="Martin F.M."/>
            <person name="Harder C.B."/>
            <person name="Rigling D."/>
            <person name="Ford K.L."/>
            <person name="Foster G.D."/>
            <person name="Pangilinan J."/>
            <person name="Papanicolaou A."/>
            <person name="Barry K."/>
            <person name="LaButti K."/>
            <person name="Viragh M."/>
            <person name="Koriabine M."/>
            <person name="Yan M."/>
            <person name="Riley R."/>
            <person name="Champramary S."/>
            <person name="Plett K.L."/>
            <person name="Tsai I.J."/>
            <person name="Slot J."/>
            <person name="Sipos G."/>
            <person name="Plett J."/>
            <person name="Nagy L.G."/>
            <person name="Grigoriev I.V."/>
        </authorList>
    </citation>
    <scope>NUCLEOTIDE SEQUENCE</scope>
    <source>
        <strain evidence="1">HWK02</strain>
    </source>
</reference>
<sequence length="255" mass="28960">MFDCDNFLRVGVRRWKTQTLYISELVDVLNCSNPNYGKLMVAIKVAILHDVIERLPFLDLSLAKGMRLHAGNSRQWPWDNTEAPASVRHSRRKFGATPNEMSPEAGHTINVPSSGSMTNLQEMKHELHTQNIALLCFQHGNYHSSSLLFLRRPNSLGRQRSHRYDACLALLIGKRLGQGAIREVYEAQLLVDMPSGNTARYPEKVVIKLALLEDQKERIRHEYAIYRRLLYGPMPVAAGDIPTAFGFFEDIESDA</sequence>
<organism evidence="1 2">
    <name type="scientific">Armillaria luteobubalina</name>
    <dbReference type="NCBI Taxonomy" id="153913"/>
    <lineage>
        <taxon>Eukaryota</taxon>
        <taxon>Fungi</taxon>
        <taxon>Dikarya</taxon>
        <taxon>Basidiomycota</taxon>
        <taxon>Agaricomycotina</taxon>
        <taxon>Agaricomycetes</taxon>
        <taxon>Agaricomycetidae</taxon>
        <taxon>Agaricales</taxon>
        <taxon>Marasmiineae</taxon>
        <taxon>Physalacriaceae</taxon>
        <taxon>Armillaria</taxon>
    </lineage>
</organism>
<evidence type="ECO:0000313" key="1">
    <source>
        <dbReference type="EMBL" id="KAK0498170.1"/>
    </source>
</evidence>
<protein>
    <submittedName>
        <fullName evidence="1">Uncharacterized protein</fullName>
    </submittedName>
</protein>
<evidence type="ECO:0000313" key="2">
    <source>
        <dbReference type="Proteomes" id="UP001175228"/>
    </source>
</evidence>